<organism evidence="4">
    <name type="scientific">marine sediment metagenome</name>
    <dbReference type="NCBI Taxonomy" id="412755"/>
    <lineage>
        <taxon>unclassified sequences</taxon>
        <taxon>metagenomes</taxon>
        <taxon>ecological metagenomes</taxon>
    </lineage>
</organism>
<reference evidence="4" key="1">
    <citation type="journal article" date="2014" name="Front. Microbiol.">
        <title>High frequency of phylogenetically diverse reductive dehalogenase-homologous genes in deep subseafloor sedimentary metagenomes.</title>
        <authorList>
            <person name="Kawai M."/>
            <person name="Futagami T."/>
            <person name="Toyoda A."/>
            <person name="Takaki Y."/>
            <person name="Nishi S."/>
            <person name="Hori S."/>
            <person name="Arai W."/>
            <person name="Tsubouchi T."/>
            <person name="Morono Y."/>
            <person name="Uchiyama I."/>
            <person name="Ito T."/>
            <person name="Fujiyama A."/>
            <person name="Inagaki F."/>
            <person name="Takami H."/>
        </authorList>
    </citation>
    <scope>NUCLEOTIDE SEQUENCE</scope>
    <source>
        <strain evidence="4">Expedition CK06-06</strain>
    </source>
</reference>
<dbReference type="GO" id="GO:0005829">
    <property type="term" value="C:cytosol"/>
    <property type="evidence" value="ECO:0007669"/>
    <property type="project" value="TreeGrafter"/>
</dbReference>
<dbReference type="FunFam" id="3.90.79.10:FF:000024">
    <property type="entry name" value="ADP-ribose pyrophosphatase"/>
    <property type="match status" value="1"/>
</dbReference>
<dbReference type="GO" id="GO:0019693">
    <property type="term" value="P:ribose phosphate metabolic process"/>
    <property type="evidence" value="ECO:0007669"/>
    <property type="project" value="TreeGrafter"/>
</dbReference>
<dbReference type="PANTHER" id="PTHR11839">
    <property type="entry name" value="UDP/ADP-SUGAR PYROPHOSPHATASE"/>
    <property type="match status" value="1"/>
</dbReference>
<dbReference type="PROSITE" id="PS51462">
    <property type="entry name" value="NUDIX"/>
    <property type="match status" value="1"/>
</dbReference>
<gene>
    <name evidence="4" type="ORF">S01H4_30052</name>
</gene>
<evidence type="ECO:0000256" key="1">
    <source>
        <dbReference type="ARBA" id="ARBA00001946"/>
    </source>
</evidence>
<dbReference type="Gene3D" id="3.90.79.10">
    <property type="entry name" value="Nucleoside Triphosphate Pyrophosphohydrolase"/>
    <property type="match status" value="1"/>
</dbReference>
<proteinExistence type="predicted"/>
<dbReference type="PANTHER" id="PTHR11839:SF18">
    <property type="entry name" value="NUDIX HYDROLASE DOMAIN-CONTAINING PROTEIN"/>
    <property type="match status" value="1"/>
</dbReference>
<dbReference type="CDD" id="cd03424">
    <property type="entry name" value="NUDIX_ADPRase_Nudt5_UGPPase_Nudt14"/>
    <property type="match status" value="1"/>
</dbReference>
<feature type="domain" description="Nudix hydrolase" evidence="3">
    <location>
        <begin position="43"/>
        <end position="172"/>
    </location>
</feature>
<dbReference type="InterPro" id="IPR000086">
    <property type="entry name" value="NUDIX_hydrolase_dom"/>
</dbReference>
<evidence type="ECO:0000256" key="2">
    <source>
        <dbReference type="ARBA" id="ARBA00022801"/>
    </source>
</evidence>
<dbReference type="InterPro" id="IPR020084">
    <property type="entry name" value="NUDIX_hydrolase_CS"/>
</dbReference>
<dbReference type="Pfam" id="PF00293">
    <property type="entry name" value="NUDIX"/>
    <property type="match status" value="1"/>
</dbReference>
<comment type="caution">
    <text evidence="4">The sequence shown here is derived from an EMBL/GenBank/DDBJ whole genome shotgun (WGS) entry which is preliminary data.</text>
</comment>
<name>X1BV98_9ZZZZ</name>
<dbReference type="GO" id="GO:0006753">
    <property type="term" value="P:nucleoside phosphate metabolic process"/>
    <property type="evidence" value="ECO:0007669"/>
    <property type="project" value="TreeGrafter"/>
</dbReference>
<dbReference type="InterPro" id="IPR015797">
    <property type="entry name" value="NUDIX_hydrolase-like_dom_sf"/>
</dbReference>
<dbReference type="PROSITE" id="PS00893">
    <property type="entry name" value="NUDIX_BOX"/>
    <property type="match status" value="1"/>
</dbReference>
<dbReference type="AlphaFoldDB" id="X1BV98"/>
<accession>X1BV98</accession>
<dbReference type="SUPFAM" id="SSF55811">
    <property type="entry name" value="Nudix"/>
    <property type="match status" value="1"/>
</dbReference>
<evidence type="ECO:0000313" key="4">
    <source>
        <dbReference type="EMBL" id="GAG85067.1"/>
    </source>
</evidence>
<comment type="cofactor">
    <cofactor evidence="1">
        <name>Mg(2+)</name>
        <dbReference type="ChEBI" id="CHEBI:18420"/>
    </cofactor>
</comment>
<dbReference type="GO" id="GO:0016787">
    <property type="term" value="F:hydrolase activity"/>
    <property type="evidence" value="ECO:0007669"/>
    <property type="project" value="UniProtKB-KW"/>
</dbReference>
<evidence type="ECO:0000259" key="3">
    <source>
        <dbReference type="PROSITE" id="PS51462"/>
    </source>
</evidence>
<keyword evidence="2" id="KW-0378">Hydrolase</keyword>
<sequence length="181" mass="20931">MSKEDYFQEKTLSSTYIYRGKLIKLRQDKVKLPDGRETIREIVEHPGAVVILALTDDNKVVMIRQFRKPAEEVLRELPAGTVEPGEDLKNCARRELEEETGYYPRKIKKLVTFFSTPGFCNERLTLFLAEDLEKRRKNEDADEFIKVELIKPNEALKLVKENIIKDAKTIIGILFLVSCIS</sequence>
<dbReference type="EMBL" id="BART01015483">
    <property type="protein sequence ID" value="GAG85067.1"/>
    <property type="molecule type" value="Genomic_DNA"/>
</dbReference>
<protein>
    <recommendedName>
        <fullName evidence="3">Nudix hydrolase domain-containing protein</fullName>
    </recommendedName>
</protein>